<keyword evidence="2" id="KW-0547">Nucleotide-binding</keyword>
<dbReference type="InterPro" id="IPR010230">
    <property type="entry name" value="FeS-cluster_ATPase_SufC"/>
</dbReference>
<keyword evidence="3 5" id="KW-0067">ATP-binding</keyword>
<gene>
    <name evidence="5" type="ORF">FRX94_00485</name>
</gene>
<feature type="domain" description="ABC transporter" evidence="4">
    <location>
        <begin position="7"/>
        <end position="236"/>
    </location>
</feature>
<dbReference type="InterPro" id="IPR003439">
    <property type="entry name" value="ABC_transporter-like_ATP-bd"/>
</dbReference>
<evidence type="ECO:0000313" key="5">
    <source>
        <dbReference type="EMBL" id="TWT29035.1"/>
    </source>
</evidence>
<dbReference type="PANTHER" id="PTHR43204">
    <property type="entry name" value="ABC TRANSPORTER I FAMILY MEMBER 6, CHLOROPLASTIC"/>
    <property type="match status" value="1"/>
</dbReference>
<evidence type="ECO:0000256" key="3">
    <source>
        <dbReference type="ARBA" id="ARBA00022840"/>
    </source>
</evidence>
<protein>
    <submittedName>
        <fullName evidence="5">ABC transporter ATP-binding protein</fullName>
    </submittedName>
</protein>
<evidence type="ECO:0000256" key="1">
    <source>
        <dbReference type="ARBA" id="ARBA00006216"/>
    </source>
</evidence>
<dbReference type="PANTHER" id="PTHR43204:SF1">
    <property type="entry name" value="ABC TRANSPORTER I FAMILY MEMBER 6, CHLOROPLASTIC"/>
    <property type="match status" value="1"/>
</dbReference>
<dbReference type="Proteomes" id="UP000320791">
    <property type="component" value="Unassembled WGS sequence"/>
</dbReference>
<dbReference type="AlphaFoldDB" id="A0A5C5UUL2"/>
<proteinExistence type="inferred from homology"/>
<dbReference type="PROSITE" id="PS50893">
    <property type="entry name" value="ABC_TRANSPORTER_2"/>
    <property type="match status" value="1"/>
</dbReference>
<dbReference type="Gene3D" id="3.40.50.300">
    <property type="entry name" value="P-loop containing nucleotide triphosphate hydrolases"/>
    <property type="match status" value="1"/>
</dbReference>
<dbReference type="EMBL" id="VOHM01000001">
    <property type="protein sequence ID" value="TWT29035.1"/>
    <property type="molecule type" value="Genomic_DNA"/>
</dbReference>
<dbReference type="RefSeq" id="WP_146323151.1">
    <property type="nucleotide sequence ID" value="NZ_BAABLR010000076.1"/>
</dbReference>
<dbReference type="Pfam" id="PF00005">
    <property type="entry name" value="ABC_tran"/>
    <property type="match status" value="1"/>
</dbReference>
<dbReference type="GO" id="GO:0005524">
    <property type="term" value="F:ATP binding"/>
    <property type="evidence" value="ECO:0007669"/>
    <property type="project" value="UniProtKB-KW"/>
</dbReference>
<keyword evidence="6" id="KW-1185">Reference proteome</keyword>
<dbReference type="SMART" id="SM00382">
    <property type="entry name" value="AAA"/>
    <property type="match status" value="1"/>
</dbReference>
<reference evidence="5 6" key="1">
    <citation type="submission" date="2019-08" db="EMBL/GenBank/DDBJ databases">
        <authorList>
            <person name="Lei W."/>
        </authorList>
    </citation>
    <scope>NUCLEOTIDE SEQUENCE [LARGE SCALE GENOMIC DNA]</scope>
    <source>
        <strain evidence="5 6">CCUG 58627</strain>
    </source>
</reference>
<sequence length="237" mass="25354">MSTVPLLQLDEVSVGVGETPICHEVSLTIQEGETHVLLGPNGSGKSSLLHAIMGVGPFTVTGGKILFRGKDITDMDVTERAKSGVGMAFQRPPKMPGVTVSQLAAAMHAEPAVARAAETLRLGHLHDREVNCGFSGGETKRWEIMKLLLQKPDLCLFDEPESGVDLEHVAVVGHAVQELLKEPGSAGARGALIVTHTGFILDHVDATIAHLMVAGRIVDSGDPRELFERIRLHGYHT</sequence>
<organism evidence="5 6">
    <name type="scientific">Corynebacterium canis</name>
    <dbReference type="NCBI Taxonomy" id="679663"/>
    <lineage>
        <taxon>Bacteria</taxon>
        <taxon>Bacillati</taxon>
        <taxon>Actinomycetota</taxon>
        <taxon>Actinomycetes</taxon>
        <taxon>Mycobacteriales</taxon>
        <taxon>Corynebacteriaceae</taxon>
        <taxon>Corynebacterium</taxon>
    </lineage>
</organism>
<dbReference type="GO" id="GO:0016887">
    <property type="term" value="F:ATP hydrolysis activity"/>
    <property type="evidence" value="ECO:0007669"/>
    <property type="project" value="InterPro"/>
</dbReference>
<evidence type="ECO:0000256" key="2">
    <source>
        <dbReference type="ARBA" id="ARBA00022741"/>
    </source>
</evidence>
<accession>A0A5C5UUL2</accession>
<dbReference type="InterPro" id="IPR027417">
    <property type="entry name" value="P-loop_NTPase"/>
</dbReference>
<dbReference type="InterPro" id="IPR003593">
    <property type="entry name" value="AAA+_ATPase"/>
</dbReference>
<dbReference type="SUPFAM" id="SSF52540">
    <property type="entry name" value="P-loop containing nucleoside triphosphate hydrolases"/>
    <property type="match status" value="1"/>
</dbReference>
<comment type="similarity">
    <text evidence="1">Belongs to the ABC transporter superfamily. Ycf16 family.</text>
</comment>
<evidence type="ECO:0000259" key="4">
    <source>
        <dbReference type="PROSITE" id="PS50893"/>
    </source>
</evidence>
<dbReference type="OrthoDB" id="9806149at2"/>
<evidence type="ECO:0000313" key="6">
    <source>
        <dbReference type="Proteomes" id="UP000320791"/>
    </source>
</evidence>
<comment type="caution">
    <text evidence="5">The sequence shown here is derived from an EMBL/GenBank/DDBJ whole genome shotgun (WGS) entry which is preliminary data.</text>
</comment>
<name>A0A5C5UUL2_9CORY</name>